<dbReference type="STRING" id="933388.S7ZMM3"/>
<name>S7ZMM3_PENO1</name>
<dbReference type="SUPFAM" id="SSF50985">
    <property type="entry name" value="RCC1/BLIP-II"/>
    <property type="match status" value="1"/>
</dbReference>
<evidence type="ECO:0008006" key="4">
    <source>
        <dbReference type="Google" id="ProtNLM"/>
    </source>
</evidence>
<dbReference type="AlphaFoldDB" id="S7ZMM3"/>
<evidence type="ECO:0000313" key="2">
    <source>
        <dbReference type="EMBL" id="EPS29926.1"/>
    </source>
</evidence>
<dbReference type="HOGENOM" id="CLU_021989_1_0_1"/>
<feature type="repeat" description="RCC1" evidence="1">
    <location>
        <begin position="334"/>
        <end position="395"/>
    </location>
</feature>
<evidence type="ECO:0000313" key="3">
    <source>
        <dbReference type="Proteomes" id="UP000019376"/>
    </source>
</evidence>
<dbReference type="GO" id="GO:0005743">
    <property type="term" value="C:mitochondrial inner membrane"/>
    <property type="evidence" value="ECO:0007669"/>
    <property type="project" value="TreeGrafter"/>
</dbReference>
<dbReference type="InterPro" id="IPR009091">
    <property type="entry name" value="RCC1/BLIP-II"/>
</dbReference>
<dbReference type="OrthoDB" id="10256179at2759"/>
<organism evidence="2 3">
    <name type="scientific">Penicillium oxalicum (strain 114-2 / CGMCC 5302)</name>
    <name type="common">Penicillium decumbens</name>
    <dbReference type="NCBI Taxonomy" id="933388"/>
    <lineage>
        <taxon>Eukaryota</taxon>
        <taxon>Fungi</taxon>
        <taxon>Dikarya</taxon>
        <taxon>Ascomycota</taxon>
        <taxon>Pezizomycotina</taxon>
        <taxon>Eurotiomycetes</taxon>
        <taxon>Eurotiomycetidae</taxon>
        <taxon>Eurotiales</taxon>
        <taxon>Aspergillaceae</taxon>
        <taxon>Penicillium</taxon>
    </lineage>
</organism>
<accession>S7ZMM3</accession>
<dbReference type="EMBL" id="KB644412">
    <property type="protein sequence ID" value="EPS29926.1"/>
    <property type="molecule type" value="Genomic_DNA"/>
</dbReference>
<dbReference type="FunFam" id="2.130.10.30:FF:000027">
    <property type="entry name" value="Protein FMP25, mitochondrial"/>
    <property type="match status" value="1"/>
</dbReference>
<dbReference type="Proteomes" id="UP000019376">
    <property type="component" value="Unassembled WGS sequence"/>
</dbReference>
<dbReference type="InterPro" id="IPR053245">
    <property type="entry name" value="MitoProcess-Associated"/>
</dbReference>
<dbReference type="PANTHER" id="PTHR47563">
    <property type="entry name" value="PROTEIN FMP25, MITOCHONDRIAL"/>
    <property type="match status" value="1"/>
</dbReference>
<dbReference type="PROSITE" id="PS00626">
    <property type="entry name" value="RCC1_2"/>
    <property type="match status" value="1"/>
</dbReference>
<reference evidence="2 3" key="1">
    <citation type="journal article" date="2013" name="PLoS ONE">
        <title>Genomic and secretomic analyses reveal unique features of the lignocellulolytic enzyme system of Penicillium decumbens.</title>
        <authorList>
            <person name="Liu G."/>
            <person name="Zhang L."/>
            <person name="Wei X."/>
            <person name="Zou G."/>
            <person name="Qin Y."/>
            <person name="Ma L."/>
            <person name="Li J."/>
            <person name="Zheng H."/>
            <person name="Wang S."/>
            <person name="Wang C."/>
            <person name="Xun L."/>
            <person name="Zhao G.-P."/>
            <person name="Zhou Z."/>
            <person name="Qu Y."/>
        </authorList>
    </citation>
    <scope>NUCLEOTIDE SEQUENCE [LARGE SCALE GENOMIC DNA]</scope>
    <source>
        <strain evidence="3">114-2 / CGMCC 5302</strain>
    </source>
</reference>
<protein>
    <recommendedName>
        <fullName evidence="4">Mitochondrial protein Fmp25</fullName>
    </recommendedName>
</protein>
<dbReference type="PROSITE" id="PS50012">
    <property type="entry name" value="RCC1_3"/>
    <property type="match status" value="2"/>
</dbReference>
<sequence length="579" mass="62825">MAARMRGSASPSMRLILRPSATVARVPFRTPRRGLASQNAQKSNGSPSMVLGGLGAAGAGAAAYIGYSFFKGDFNEVPTESKSAAEKQMINVHDLQEQPLIQEKRSLKSPAVYMCGSNVYKVVDPGSKDTDVKTPRRFKYFNGQVLRDFKASEKSGAAITEDGDLVQWGKGFSEKEYKPTKTLTGKNLKSLALSENRVIALSSDGTVYSLPIAKEEQQAGPRTQEGSWIPFWSNQSALSYRCLKPALGFGEKVTSISAGQEHVVLLTSSGRVFTAVASTEHYPSRGQLGVPGLTWSTRPKGPVDVCHEVTAFLGSPVSKISAGDYHSLALTKDGRVFAWGDNSFGQLGVDYDSEQTSRDTPFALSLSKLYRQGLYAVQATNIAAGGAGSFFTVDAKRVLGPEESSKAVRDLGHVTADTWACGKGIWGQLGTGRWVHLQDSPAKVKDLSGLAEYDEVKNQMTPIRLRDISVGTTHVSAIMDNKTAVTSRPTDSLDRSRDFGYDLLLWGGNEHFQLGTGKRVNFSRPSYIRAPAEASKKDEPEARLQIMPRHKGMVGKRSVRMEQRVECGRHVTAIFSAVA</sequence>
<dbReference type="eggNOG" id="KOG1426">
    <property type="taxonomic scope" value="Eukaryota"/>
</dbReference>
<keyword evidence="3" id="KW-1185">Reference proteome</keyword>
<gene>
    <name evidence="2" type="ORF">PDE_04876</name>
</gene>
<evidence type="ECO:0000256" key="1">
    <source>
        <dbReference type="PROSITE-ProRule" id="PRU00235"/>
    </source>
</evidence>
<dbReference type="PANTHER" id="PTHR47563:SF1">
    <property type="entry name" value="PROTEIN FMP25, MITOCHONDRIAL"/>
    <property type="match status" value="1"/>
</dbReference>
<dbReference type="InterPro" id="IPR000408">
    <property type="entry name" value="Reg_chr_condens"/>
</dbReference>
<dbReference type="Gene3D" id="2.130.10.30">
    <property type="entry name" value="Regulator of chromosome condensation 1/beta-lactamase-inhibitor protein II"/>
    <property type="match status" value="1"/>
</dbReference>
<dbReference type="PhylomeDB" id="S7ZMM3"/>
<dbReference type="Pfam" id="PF13540">
    <property type="entry name" value="RCC1_2"/>
    <property type="match status" value="1"/>
</dbReference>
<proteinExistence type="predicted"/>
<dbReference type="GO" id="GO:0034551">
    <property type="term" value="P:mitochondrial respiratory chain complex III assembly"/>
    <property type="evidence" value="ECO:0007669"/>
    <property type="project" value="TreeGrafter"/>
</dbReference>
<feature type="repeat" description="RCC1" evidence="1">
    <location>
        <begin position="270"/>
        <end position="333"/>
    </location>
</feature>